<evidence type="ECO:0000256" key="1">
    <source>
        <dbReference type="ARBA" id="ARBA00023015"/>
    </source>
</evidence>
<dbReference type="EMBL" id="DMAI01000428">
    <property type="protein sequence ID" value="HAE50913.1"/>
    <property type="molecule type" value="Genomic_DNA"/>
</dbReference>
<keyword evidence="1" id="KW-0805">Transcription regulation</keyword>
<comment type="caution">
    <text evidence="5">The sequence shown here is derived from an EMBL/GenBank/DDBJ whole genome shotgun (WGS) entry which is preliminary data.</text>
</comment>
<keyword evidence="3" id="KW-0804">Transcription</keyword>
<evidence type="ECO:0000256" key="3">
    <source>
        <dbReference type="ARBA" id="ARBA00023163"/>
    </source>
</evidence>
<evidence type="ECO:0000313" key="5">
    <source>
        <dbReference type="EMBL" id="HAE50913.1"/>
    </source>
</evidence>
<dbReference type="InterPro" id="IPR000835">
    <property type="entry name" value="HTH_MarR-typ"/>
</dbReference>
<gene>
    <name evidence="5" type="ORF">DCK97_26215</name>
</gene>
<dbReference type="InterPro" id="IPR023187">
    <property type="entry name" value="Tscrpt_reg_MarR-type_CS"/>
</dbReference>
<dbReference type="Proteomes" id="UP000257706">
    <property type="component" value="Unassembled WGS sequence"/>
</dbReference>
<dbReference type="GO" id="GO:0003700">
    <property type="term" value="F:DNA-binding transcription factor activity"/>
    <property type="evidence" value="ECO:0007669"/>
    <property type="project" value="InterPro"/>
</dbReference>
<dbReference type="PROSITE" id="PS50995">
    <property type="entry name" value="HTH_MARR_2"/>
    <property type="match status" value="1"/>
</dbReference>
<evidence type="ECO:0000313" key="6">
    <source>
        <dbReference type="Proteomes" id="UP000257706"/>
    </source>
</evidence>
<feature type="non-terminal residue" evidence="5">
    <location>
        <position position="1"/>
    </location>
</feature>
<reference evidence="5 6" key="1">
    <citation type="journal article" date="2018" name="Nat. Biotechnol.">
        <title>A standardized bacterial taxonomy based on genome phylogeny substantially revises the tree of life.</title>
        <authorList>
            <person name="Parks D.H."/>
            <person name="Chuvochina M."/>
            <person name="Waite D.W."/>
            <person name="Rinke C."/>
            <person name="Skarshewski A."/>
            <person name="Chaumeil P.A."/>
            <person name="Hugenholtz P."/>
        </authorList>
    </citation>
    <scope>NUCLEOTIDE SEQUENCE [LARGE SCALE GENOMIC DNA]</scope>
    <source>
        <strain evidence="5">UBA8739</strain>
    </source>
</reference>
<dbReference type="InterPro" id="IPR036388">
    <property type="entry name" value="WH-like_DNA-bd_sf"/>
</dbReference>
<dbReference type="PROSITE" id="PS01117">
    <property type="entry name" value="HTH_MARR_1"/>
    <property type="match status" value="1"/>
</dbReference>
<evidence type="ECO:0000259" key="4">
    <source>
        <dbReference type="PROSITE" id="PS50995"/>
    </source>
</evidence>
<organism evidence="5 6">
    <name type="scientific">Tistrella mobilis</name>
    <dbReference type="NCBI Taxonomy" id="171437"/>
    <lineage>
        <taxon>Bacteria</taxon>
        <taxon>Pseudomonadati</taxon>
        <taxon>Pseudomonadota</taxon>
        <taxon>Alphaproteobacteria</taxon>
        <taxon>Geminicoccales</taxon>
        <taxon>Geminicoccaceae</taxon>
        <taxon>Tistrella</taxon>
    </lineage>
</organism>
<evidence type="ECO:0000256" key="2">
    <source>
        <dbReference type="ARBA" id="ARBA00023125"/>
    </source>
</evidence>
<keyword evidence="2" id="KW-0238">DNA-binding</keyword>
<dbReference type="Gene3D" id="1.10.10.10">
    <property type="entry name" value="Winged helix-like DNA-binding domain superfamily/Winged helix DNA-binding domain"/>
    <property type="match status" value="1"/>
</dbReference>
<dbReference type="SUPFAM" id="SSF46785">
    <property type="entry name" value="Winged helix' DNA-binding domain"/>
    <property type="match status" value="1"/>
</dbReference>
<dbReference type="GO" id="GO:0003677">
    <property type="term" value="F:DNA binding"/>
    <property type="evidence" value="ECO:0007669"/>
    <property type="project" value="UniProtKB-KW"/>
</dbReference>
<name>A0A3B9IUI7_9PROT</name>
<proteinExistence type="predicted"/>
<accession>A0A3B9IUI7</accession>
<dbReference type="Pfam" id="PF01047">
    <property type="entry name" value="MarR"/>
    <property type="match status" value="1"/>
</dbReference>
<feature type="domain" description="HTH marR-type" evidence="4">
    <location>
        <begin position="1"/>
        <end position="81"/>
    </location>
</feature>
<sequence>LAGLRQPTVSDALRPLEARGLIRRQPAADDGRAVGVSLTVAGATLAAVIARPPAALVDAAATLPSDRAPELLGDLIAMIHALQQAGVIAPQRLCVTCAHFRRNAGPDAARPHVCALVGAPMGLRHLRLDCAEHLVA</sequence>
<dbReference type="AlphaFoldDB" id="A0A3B9IUI7"/>
<dbReference type="InterPro" id="IPR036390">
    <property type="entry name" value="WH_DNA-bd_sf"/>
</dbReference>
<protein>
    <submittedName>
        <fullName evidence="5">MarR family transcriptional regulator</fullName>
    </submittedName>
</protein>